<keyword evidence="1" id="KW-0812">Transmembrane</keyword>
<gene>
    <name evidence="3" type="ORF">Ocin01_13430</name>
</gene>
<sequence length="343" mass="39172">MHELYFPGESEINTVALGSVGGKTYFVNDYHRGIGDLDNDGKFHWSNSMKQVKTFDNLGWSAGRSKDEEGQQQCLVYSSNNHGSAYYFKRSCHREHYSLCESSQPLKEIAPHFKQFTRESQEFIKLGNFEGKAYYGDVNLRSWNGSSQFCSRQGFQLAILTTRVREGFLKSACRMINYDGFWVADKEVKSKTIQDKKCPCYDPHDDFHYKRSCESKHFTLCEDINQKTTARQTFTHATTLNVVYIDEKTTTESISPILKDAIGDSANHQNDLNIKKSPESTTELYSEKYFIAGLFIVIILATTGMLLRRRLVKPTLVYQTHPSDLTNFTIFSASENVGKGRHG</sequence>
<dbReference type="EMBL" id="LJIJ01001039">
    <property type="protein sequence ID" value="ODM93251.1"/>
    <property type="molecule type" value="Genomic_DNA"/>
</dbReference>
<organism evidence="3 4">
    <name type="scientific">Orchesella cincta</name>
    <name type="common">Springtail</name>
    <name type="synonym">Podura cincta</name>
    <dbReference type="NCBI Taxonomy" id="48709"/>
    <lineage>
        <taxon>Eukaryota</taxon>
        <taxon>Metazoa</taxon>
        <taxon>Ecdysozoa</taxon>
        <taxon>Arthropoda</taxon>
        <taxon>Hexapoda</taxon>
        <taxon>Collembola</taxon>
        <taxon>Entomobryomorpha</taxon>
        <taxon>Entomobryoidea</taxon>
        <taxon>Orchesellidae</taxon>
        <taxon>Orchesellinae</taxon>
        <taxon>Orchesella</taxon>
    </lineage>
</organism>
<evidence type="ECO:0000313" key="4">
    <source>
        <dbReference type="Proteomes" id="UP000094527"/>
    </source>
</evidence>
<dbReference type="AlphaFoldDB" id="A0A1D2MJZ6"/>
<keyword evidence="1" id="KW-0472">Membrane</keyword>
<dbReference type="InterPro" id="IPR001304">
    <property type="entry name" value="C-type_lectin-like"/>
</dbReference>
<proteinExistence type="predicted"/>
<keyword evidence="1" id="KW-1133">Transmembrane helix</keyword>
<accession>A0A1D2MJZ6</accession>
<dbReference type="SUPFAM" id="SSF56436">
    <property type="entry name" value="C-type lectin-like"/>
    <property type="match status" value="2"/>
</dbReference>
<feature type="transmembrane region" description="Helical" evidence="1">
    <location>
        <begin position="289"/>
        <end position="307"/>
    </location>
</feature>
<reference evidence="3 4" key="1">
    <citation type="journal article" date="2016" name="Genome Biol. Evol.">
        <title>Gene Family Evolution Reflects Adaptation to Soil Environmental Stressors in the Genome of the Collembolan Orchesella cincta.</title>
        <authorList>
            <person name="Faddeeva-Vakhrusheva A."/>
            <person name="Derks M.F."/>
            <person name="Anvar S.Y."/>
            <person name="Agamennone V."/>
            <person name="Suring W."/>
            <person name="Smit S."/>
            <person name="van Straalen N.M."/>
            <person name="Roelofs D."/>
        </authorList>
    </citation>
    <scope>NUCLEOTIDE SEQUENCE [LARGE SCALE GENOMIC DNA]</scope>
    <source>
        <tissue evidence="3">Mixed pool</tissue>
    </source>
</reference>
<comment type="caution">
    <text evidence="3">The sequence shown here is derived from an EMBL/GenBank/DDBJ whole genome shotgun (WGS) entry which is preliminary data.</text>
</comment>
<keyword evidence="4" id="KW-1185">Reference proteome</keyword>
<dbReference type="InterPro" id="IPR016186">
    <property type="entry name" value="C-type_lectin-like/link_sf"/>
</dbReference>
<name>A0A1D2MJZ6_ORCCI</name>
<dbReference type="Gene3D" id="3.10.100.10">
    <property type="entry name" value="Mannose-Binding Protein A, subunit A"/>
    <property type="match status" value="2"/>
</dbReference>
<evidence type="ECO:0000313" key="3">
    <source>
        <dbReference type="EMBL" id="ODM93251.1"/>
    </source>
</evidence>
<dbReference type="PROSITE" id="PS50041">
    <property type="entry name" value="C_TYPE_LECTIN_2"/>
    <property type="match status" value="1"/>
</dbReference>
<evidence type="ECO:0000259" key="2">
    <source>
        <dbReference type="PROSITE" id="PS50041"/>
    </source>
</evidence>
<dbReference type="Proteomes" id="UP000094527">
    <property type="component" value="Unassembled WGS sequence"/>
</dbReference>
<evidence type="ECO:0000256" key="1">
    <source>
        <dbReference type="SAM" id="Phobius"/>
    </source>
</evidence>
<protein>
    <recommendedName>
        <fullName evidence="2">C-type lectin domain-containing protein</fullName>
    </recommendedName>
</protein>
<dbReference type="InterPro" id="IPR016187">
    <property type="entry name" value="CTDL_fold"/>
</dbReference>
<feature type="domain" description="C-type lectin" evidence="2">
    <location>
        <begin position="33"/>
        <end position="101"/>
    </location>
</feature>